<accession>A0A5J6WW98</accession>
<evidence type="ECO:0000313" key="1">
    <source>
        <dbReference type="EMBL" id="QFI55469.1"/>
    </source>
</evidence>
<gene>
    <name evidence="1" type="ORF">FE240_12690</name>
</gene>
<dbReference type="Proteomes" id="UP000594034">
    <property type="component" value="Chromosome"/>
</dbReference>
<dbReference type="KEGG" id="asim:FE240_12690"/>
<dbReference type="InterPro" id="IPR052188">
    <property type="entry name" value="Ni-pincer_cofactor_biosynth"/>
</dbReference>
<protein>
    <submittedName>
        <fullName evidence="1">Uncharacterized protein</fullName>
    </submittedName>
</protein>
<dbReference type="InterPro" id="IPR014729">
    <property type="entry name" value="Rossmann-like_a/b/a_fold"/>
</dbReference>
<reference evidence="1 2" key="1">
    <citation type="submission" date="2019-05" db="EMBL/GenBank/DDBJ databases">
        <title>OXA-830, a novel chromosomally encoded expanded-spectrum class D beta-lactamase in Aeromonas simiae.</title>
        <authorList>
            <person name="Zhou W."/>
            <person name="Chen Q."/>
        </authorList>
    </citation>
    <scope>NUCLEOTIDE SEQUENCE [LARGE SCALE GENOMIC DNA]</scope>
    <source>
        <strain evidence="1 2">A6</strain>
    </source>
</reference>
<dbReference type="EMBL" id="CP040449">
    <property type="protein sequence ID" value="QFI55469.1"/>
    <property type="molecule type" value="Genomic_DNA"/>
</dbReference>
<dbReference type="PANTHER" id="PTHR43169">
    <property type="entry name" value="EXSB FAMILY PROTEIN"/>
    <property type="match status" value="1"/>
</dbReference>
<proteinExistence type="predicted"/>
<dbReference type="PANTHER" id="PTHR43169:SF2">
    <property type="entry name" value="NAD_GMP SYNTHASE DOMAIN-CONTAINING PROTEIN"/>
    <property type="match status" value="1"/>
</dbReference>
<dbReference type="AlphaFoldDB" id="A0A5J6WW98"/>
<dbReference type="Gene3D" id="3.40.50.620">
    <property type="entry name" value="HUPs"/>
    <property type="match status" value="1"/>
</dbReference>
<dbReference type="SUPFAM" id="SSF52402">
    <property type="entry name" value="Adenine nucleotide alpha hydrolases-like"/>
    <property type="match status" value="1"/>
</dbReference>
<organism evidence="1 2">
    <name type="scientific">Aeromonas simiae</name>
    <dbReference type="NCBI Taxonomy" id="218936"/>
    <lineage>
        <taxon>Bacteria</taxon>
        <taxon>Pseudomonadati</taxon>
        <taxon>Pseudomonadota</taxon>
        <taxon>Gammaproteobacteria</taxon>
        <taxon>Aeromonadales</taxon>
        <taxon>Aeromonadaceae</taxon>
        <taxon>Aeromonas</taxon>
    </lineage>
</organism>
<name>A0A5J6WW98_9GAMM</name>
<dbReference type="RefSeq" id="WP_193001410.1">
    <property type="nucleotide sequence ID" value="NZ_CP040449.1"/>
</dbReference>
<keyword evidence="2" id="KW-1185">Reference proteome</keyword>
<evidence type="ECO:0000313" key="2">
    <source>
        <dbReference type="Proteomes" id="UP000594034"/>
    </source>
</evidence>
<sequence>MSNNIIPLHQGRDHATREREKQLLAVMRERGPLLVSFSGRMESCYTVELCRQAGVTIQAITVDNPTLPRRDVSRAKRYCAHYGIPHLVVQSDEVLYFSSHGREKHDPLNPIEKVLRIRSEHPEWSKWPLLVPGSIDDLALYRHFFGEPSLDSWWLFAEAGMTTRDFCYGFHQHRLGVWGSNEPDCLSLRFSCDEEIDGDRLRMVDLAEQMLKDLGMPDARVFFHTLADRQTLLCRVRLPDSERAMAFDRQHELMSALQMCGFDLVTLDLHRIDDSPELGVL</sequence>